<protein>
    <submittedName>
        <fullName evidence="1">Uncharacterized protein</fullName>
    </submittedName>
</protein>
<organism evidence="1">
    <name type="scientific">marine sediment metagenome</name>
    <dbReference type="NCBI Taxonomy" id="412755"/>
    <lineage>
        <taxon>unclassified sequences</taxon>
        <taxon>metagenomes</taxon>
        <taxon>ecological metagenomes</taxon>
    </lineage>
</organism>
<evidence type="ECO:0000313" key="1">
    <source>
        <dbReference type="EMBL" id="GAH57219.1"/>
    </source>
</evidence>
<sequence>MTVEKDKKIEELEDNFVEGLKLLRNEAKTSIETLRTEELDSQKQELVSFGTRLTKMNAVWENKFLQFQQGLNTLSDLQSQIRDAYTKRWSS</sequence>
<reference evidence="1" key="1">
    <citation type="journal article" date="2014" name="Front. Microbiol.">
        <title>High frequency of phylogenetically diverse reductive dehalogenase-homologous genes in deep subseafloor sedimentary metagenomes.</title>
        <authorList>
            <person name="Kawai M."/>
            <person name="Futagami T."/>
            <person name="Toyoda A."/>
            <person name="Takaki Y."/>
            <person name="Nishi S."/>
            <person name="Hori S."/>
            <person name="Arai W."/>
            <person name="Tsubouchi T."/>
            <person name="Morono Y."/>
            <person name="Uchiyama I."/>
            <person name="Ito T."/>
            <person name="Fujiyama A."/>
            <person name="Inagaki F."/>
            <person name="Takami H."/>
        </authorList>
    </citation>
    <scope>NUCLEOTIDE SEQUENCE</scope>
    <source>
        <strain evidence="1">Expedition CK06-06</strain>
    </source>
</reference>
<dbReference type="AlphaFoldDB" id="X1HTR2"/>
<name>X1HTR2_9ZZZZ</name>
<accession>X1HTR2</accession>
<dbReference type="EMBL" id="BARU01019818">
    <property type="protein sequence ID" value="GAH57219.1"/>
    <property type="molecule type" value="Genomic_DNA"/>
</dbReference>
<comment type="caution">
    <text evidence="1">The sequence shown here is derived from an EMBL/GenBank/DDBJ whole genome shotgun (WGS) entry which is preliminary data.</text>
</comment>
<feature type="non-terminal residue" evidence="1">
    <location>
        <position position="91"/>
    </location>
</feature>
<proteinExistence type="predicted"/>
<gene>
    <name evidence="1" type="ORF">S03H2_32612</name>
</gene>